<organism evidence="1 2">
    <name type="scientific">Aspergillus granulosus</name>
    <dbReference type="NCBI Taxonomy" id="176169"/>
    <lineage>
        <taxon>Eukaryota</taxon>
        <taxon>Fungi</taxon>
        <taxon>Dikarya</taxon>
        <taxon>Ascomycota</taxon>
        <taxon>Pezizomycotina</taxon>
        <taxon>Eurotiomycetes</taxon>
        <taxon>Eurotiomycetidae</taxon>
        <taxon>Eurotiales</taxon>
        <taxon>Aspergillaceae</taxon>
        <taxon>Aspergillus</taxon>
        <taxon>Aspergillus subgen. Nidulantes</taxon>
    </lineage>
</organism>
<accession>A0ABR4H0L0</accession>
<dbReference type="Proteomes" id="UP001610334">
    <property type="component" value="Unassembled WGS sequence"/>
</dbReference>
<keyword evidence="2" id="KW-1185">Reference proteome</keyword>
<gene>
    <name evidence="1" type="ORF">BJX63DRAFT_407186</name>
</gene>
<sequence length="209" mass="24550">MLTRRSFRVKHIQFKAPPSQSSNPLGLRAADNDPRRKILEEDGHRIWGLVLYRSTYKSTADWAEFMRRLQFRTQEFIEIGHPPDLINSFRLTVMEDQAAFDGATTSIIREHFKQWTETAVEEEQGVGVRPRDAQRYQYCLQVDEDALETVVRQTPGLEYSRYLNEAGYVRLINKDWEPYDPVEYEDGKSLSRRNQKSQLRGVRCMMWAG</sequence>
<comment type="caution">
    <text evidence="1">The sequence shown here is derived from an EMBL/GenBank/DDBJ whole genome shotgun (WGS) entry which is preliminary data.</text>
</comment>
<dbReference type="EMBL" id="JBFXLT010000099">
    <property type="protein sequence ID" value="KAL2808973.1"/>
    <property type="molecule type" value="Genomic_DNA"/>
</dbReference>
<proteinExistence type="predicted"/>
<protein>
    <submittedName>
        <fullName evidence="1">Uncharacterized protein</fullName>
    </submittedName>
</protein>
<evidence type="ECO:0000313" key="2">
    <source>
        <dbReference type="Proteomes" id="UP001610334"/>
    </source>
</evidence>
<evidence type="ECO:0000313" key="1">
    <source>
        <dbReference type="EMBL" id="KAL2808973.1"/>
    </source>
</evidence>
<name>A0ABR4H0L0_9EURO</name>
<reference evidence="1 2" key="1">
    <citation type="submission" date="2024-07" db="EMBL/GenBank/DDBJ databases">
        <title>Section-level genome sequencing and comparative genomics of Aspergillus sections Usti and Cavernicolus.</title>
        <authorList>
            <consortium name="Lawrence Berkeley National Laboratory"/>
            <person name="Nybo J.L."/>
            <person name="Vesth T.C."/>
            <person name="Theobald S."/>
            <person name="Frisvad J.C."/>
            <person name="Larsen T.O."/>
            <person name="Kjaerboelling I."/>
            <person name="Rothschild-Mancinelli K."/>
            <person name="Lyhne E.K."/>
            <person name="Kogle M.E."/>
            <person name="Barry K."/>
            <person name="Clum A."/>
            <person name="Na H."/>
            <person name="Ledsgaard L."/>
            <person name="Lin J."/>
            <person name="Lipzen A."/>
            <person name="Kuo A."/>
            <person name="Riley R."/>
            <person name="Mondo S."/>
            <person name="Labutti K."/>
            <person name="Haridas S."/>
            <person name="Pangalinan J."/>
            <person name="Salamov A.A."/>
            <person name="Simmons B.A."/>
            <person name="Magnuson J.K."/>
            <person name="Chen J."/>
            <person name="Drula E."/>
            <person name="Henrissat B."/>
            <person name="Wiebenga A."/>
            <person name="Lubbers R.J."/>
            <person name="Gomes A.C."/>
            <person name="Makela M.R."/>
            <person name="Stajich J."/>
            <person name="Grigoriev I.V."/>
            <person name="Mortensen U.H."/>
            <person name="De Vries R.P."/>
            <person name="Baker S.E."/>
            <person name="Andersen M.R."/>
        </authorList>
    </citation>
    <scope>NUCLEOTIDE SEQUENCE [LARGE SCALE GENOMIC DNA]</scope>
    <source>
        <strain evidence="1 2">CBS 588.65</strain>
    </source>
</reference>